<dbReference type="FunFam" id="1.10.630.10:FF:000042">
    <property type="entry name" value="Cytochrome P450"/>
    <property type="match status" value="1"/>
</dbReference>
<keyword evidence="9" id="KW-0492">Microsome</keyword>
<dbReference type="Pfam" id="PF00067">
    <property type="entry name" value="p450"/>
    <property type="match status" value="1"/>
</dbReference>
<evidence type="ECO:0000256" key="16">
    <source>
        <dbReference type="SAM" id="Phobius"/>
    </source>
</evidence>
<proteinExistence type="inferred from homology"/>
<evidence type="ECO:0000256" key="10">
    <source>
        <dbReference type="ARBA" id="ARBA00023002"/>
    </source>
</evidence>
<keyword evidence="16" id="KW-0812">Transmembrane</keyword>
<feature type="binding site" description="axial binding residue" evidence="14">
    <location>
        <position position="477"/>
    </location>
    <ligand>
        <name>heme</name>
        <dbReference type="ChEBI" id="CHEBI:30413"/>
    </ligand>
    <ligandPart>
        <name>Fe</name>
        <dbReference type="ChEBI" id="CHEBI:18248"/>
    </ligandPart>
</feature>
<keyword evidence="16" id="KW-1133">Transmembrane helix</keyword>
<evidence type="ECO:0000256" key="15">
    <source>
        <dbReference type="RuleBase" id="RU000461"/>
    </source>
</evidence>
<dbReference type="InterPro" id="IPR001128">
    <property type="entry name" value="Cyt_P450"/>
</dbReference>
<dbReference type="PRINTS" id="PR00463">
    <property type="entry name" value="EP450I"/>
</dbReference>
<reference evidence="17" key="1">
    <citation type="submission" date="2020-05" db="UniProtKB">
        <authorList>
            <consortium name="EnsemblMetazoa"/>
        </authorList>
    </citation>
    <scope>IDENTIFICATION</scope>
    <source>
        <strain evidence="17">FUMOZ</strain>
    </source>
</reference>
<comment type="function">
    <text evidence="2">May be involved in the metabolism of insect hormones and in the breakdown of synthetic insecticides.</text>
</comment>
<keyword evidence="11 14" id="KW-0408">Iron</keyword>
<dbReference type="CDD" id="cd11056">
    <property type="entry name" value="CYP6-like"/>
    <property type="match status" value="1"/>
</dbReference>
<comment type="similarity">
    <text evidence="5 15">Belongs to the cytochrome P450 family.</text>
</comment>
<dbReference type="InterPro" id="IPR050476">
    <property type="entry name" value="Insect_CytP450_Detox"/>
</dbReference>
<dbReference type="InterPro" id="IPR017972">
    <property type="entry name" value="Cyt_P450_CS"/>
</dbReference>
<keyword evidence="8" id="KW-0256">Endoplasmic reticulum</keyword>
<dbReference type="SUPFAM" id="SSF48264">
    <property type="entry name" value="Cytochrome P450"/>
    <property type="match status" value="1"/>
</dbReference>
<dbReference type="EnsemblMetazoa" id="AFUN015862-RA">
    <property type="protein sequence ID" value="AFUN015862-PA"/>
    <property type="gene ID" value="AFUN015862"/>
</dbReference>
<evidence type="ECO:0000256" key="3">
    <source>
        <dbReference type="ARBA" id="ARBA00004174"/>
    </source>
</evidence>
<keyword evidence="13 16" id="KW-0472">Membrane</keyword>
<evidence type="ECO:0000256" key="6">
    <source>
        <dbReference type="ARBA" id="ARBA00022617"/>
    </source>
</evidence>
<keyword evidence="12 15" id="KW-0503">Monooxygenase</keyword>
<comment type="subcellular location">
    <subcellularLocation>
        <location evidence="4">Endoplasmic reticulum membrane</location>
        <topology evidence="4">Peripheral membrane protein</topology>
    </subcellularLocation>
    <subcellularLocation>
        <location evidence="3">Microsome membrane</location>
        <topology evidence="3">Peripheral membrane protein</topology>
    </subcellularLocation>
</comment>
<evidence type="ECO:0000256" key="13">
    <source>
        <dbReference type="ARBA" id="ARBA00023136"/>
    </source>
</evidence>
<dbReference type="PROSITE" id="PS00086">
    <property type="entry name" value="CYTOCHROME_P450"/>
    <property type="match status" value="1"/>
</dbReference>
<evidence type="ECO:0000313" key="17">
    <source>
        <dbReference type="EnsemblMetazoa" id="AFUN015862-PA"/>
    </source>
</evidence>
<accession>A0A182S4Z2</accession>
<keyword evidence="6 14" id="KW-0349">Heme</keyword>
<dbReference type="GO" id="GO:0016705">
    <property type="term" value="F:oxidoreductase activity, acting on paired donors, with incorporation or reduction of molecular oxygen"/>
    <property type="evidence" value="ECO:0007669"/>
    <property type="project" value="InterPro"/>
</dbReference>
<evidence type="ECO:0000256" key="9">
    <source>
        <dbReference type="ARBA" id="ARBA00022848"/>
    </source>
</evidence>
<dbReference type="VEuPathDB" id="VectorBase:AFUN2_010492"/>
<dbReference type="InterPro" id="IPR002401">
    <property type="entry name" value="Cyt_P450_E_grp-I"/>
</dbReference>
<evidence type="ECO:0000256" key="14">
    <source>
        <dbReference type="PIRSR" id="PIRSR602401-1"/>
    </source>
</evidence>
<sequence>MEVNIVLVIGFVSVLVALYIYLTSNNKFFEKFPIPCLPVEPLFGSYRRLAMKRISFNEFVRFNYELFPDAKLFGMFEMLTPMFVIRDPELVKRIMVKDFDHFINHRPLISADSKNSDNATIMFSKVLFNLSGQRWRDVRTTLSPTFTGSKMRQMFTMIVECSENMVQELADPAGQECDVKDLFISFANDVIACCAFGVRINSFRDKQNVFLRYGKDLSNFSRWTTFFKMMGFQVFPKLMARLQMDIFDRKHVDFFTQLFRQSIQEREHHGIVRPDLIQLLMQASKGRLRHQHEECEEMESFAVAKESNDEKNLPKNTVPLSEGEMVAQCLLFFLAGFDTLATLISFLVYEVTIAPDIQQRLYEEILQVSESLDGKSLTYDALQGMRYLDMVVSEALRKWDPAPGTDRLCNQDYKISNDPEIIIPKGSTVFIPIAGLHYDPNFYPDPDRFDPERFNEENRQKIPLGAYIPFGVGPRNCIASRFALMEIKTIVYHLLLNYEFNRSERKTVPIKLAKGLTPLKPEKGIYVQLNPRKSI</sequence>
<dbReference type="AlphaFoldDB" id="A0A182S4Z2"/>
<dbReference type="PANTHER" id="PTHR24292:SF54">
    <property type="entry name" value="CYP9F3-RELATED"/>
    <property type="match status" value="1"/>
</dbReference>
<evidence type="ECO:0000256" key="1">
    <source>
        <dbReference type="ARBA" id="ARBA00001971"/>
    </source>
</evidence>
<evidence type="ECO:0000256" key="8">
    <source>
        <dbReference type="ARBA" id="ARBA00022824"/>
    </source>
</evidence>
<dbReference type="GO" id="GO:0005789">
    <property type="term" value="C:endoplasmic reticulum membrane"/>
    <property type="evidence" value="ECO:0007669"/>
    <property type="project" value="UniProtKB-SubCell"/>
</dbReference>
<dbReference type="GO" id="GO:0020037">
    <property type="term" value="F:heme binding"/>
    <property type="evidence" value="ECO:0007669"/>
    <property type="project" value="InterPro"/>
</dbReference>
<evidence type="ECO:0000256" key="11">
    <source>
        <dbReference type="ARBA" id="ARBA00023004"/>
    </source>
</evidence>
<dbReference type="PRINTS" id="PR00385">
    <property type="entry name" value="P450"/>
</dbReference>
<dbReference type="GO" id="GO:0005506">
    <property type="term" value="F:iron ion binding"/>
    <property type="evidence" value="ECO:0007669"/>
    <property type="project" value="InterPro"/>
</dbReference>
<protein>
    <submittedName>
        <fullName evidence="17">Uncharacterized protein</fullName>
    </submittedName>
</protein>
<dbReference type="InterPro" id="IPR036396">
    <property type="entry name" value="Cyt_P450_sf"/>
</dbReference>
<dbReference type="STRING" id="62324.A0A182S4Z2"/>
<evidence type="ECO:0000256" key="7">
    <source>
        <dbReference type="ARBA" id="ARBA00022723"/>
    </source>
</evidence>
<evidence type="ECO:0000256" key="2">
    <source>
        <dbReference type="ARBA" id="ARBA00003690"/>
    </source>
</evidence>
<keyword evidence="7 14" id="KW-0479">Metal-binding</keyword>
<organism evidence="17">
    <name type="scientific">Anopheles funestus</name>
    <name type="common">African malaria mosquito</name>
    <dbReference type="NCBI Taxonomy" id="62324"/>
    <lineage>
        <taxon>Eukaryota</taxon>
        <taxon>Metazoa</taxon>
        <taxon>Ecdysozoa</taxon>
        <taxon>Arthropoda</taxon>
        <taxon>Hexapoda</taxon>
        <taxon>Insecta</taxon>
        <taxon>Pterygota</taxon>
        <taxon>Neoptera</taxon>
        <taxon>Endopterygota</taxon>
        <taxon>Diptera</taxon>
        <taxon>Nematocera</taxon>
        <taxon>Culicoidea</taxon>
        <taxon>Culicidae</taxon>
        <taxon>Anophelinae</taxon>
        <taxon>Anopheles</taxon>
    </lineage>
</organism>
<evidence type="ECO:0000256" key="12">
    <source>
        <dbReference type="ARBA" id="ARBA00023033"/>
    </source>
</evidence>
<dbReference type="VEuPathDB" id="VectorBase:AFUN015862"/>
<keyword evidence="10 15" id="KW-0560">Oxidoreductase</keyword>
<evidence type="ECO:0000256" key="5">
    <source>
        <dbReference type="ARBA" id="ARBA00010617"/>
    </source>
</evidence>
<dbReference type="PANTHER" id="PTHR24292">
    <property type="entry name" value="CYTOCHROME P450"/>
    <property type="match status" value="1"/>
</dbReference>
<dbReference type="Gene3D" id="1.10.630.10">
    <property type="entry name" value="Cytochrome P450"/>
    <property type="match status" value="1"/>
</dbReference>
<feature type="transmembrane region" description="Helical" evidence="16">
    <location>
        <begin position="6"/>
        <end position="22"/>
    </location>
</feature>
<name>A0A182S4Z2_ANOFN</name>
<comment type="cofactor">
    <cofactor evidence="1 14">
        <name>heme</name>
        <dbReference type="ChEBI" id="CHEBI:30413"/>
    </cofactor>
</comment>
<dbReference type="GO" id="GO:0004497">
    <property type="term" value="F:monooxygenase activity"/>
    <property type="evidence" value="ECO:0007669"/>
    <property type="project" value="UniProtKB-KW"/>
</dbReference>
<evidence type="ECO:0000256" key="4">
    <source>
        <dbReference type="ARBA" id="ARBA00004406"/>
    </source>
</evidence>